<dbReference type="AlphaFoldDB" id="A0A1D1W2B2"/>
<feature type="transmembrane region" description="Helical" evidence="1">
    <location>
        <begin position="61"/>
        <end position="80"/>
    </location>
</feature>
<comment type="caution">
    <text evidence="2">The sequence shown here is derived from an EMBL/GenBank/DDBJ whole genome shotgun (WGS) entry which is preliminary data.</text>
</comment>
<keyword evidence="1" id="KW-1133">Transmembrane helix</keyword>
<reference evidence="2 3" key="1">
    <citation type="journal article" date="2016" name="Nat. Commun.">
        <title>Extremotolerant tardigrade genome and improved radiotolerance of human cultured cells by tardigrade-unique protein.</title>
        <authorList>
            <person name="Hashimoto T."/>
            <person name="Horikawa D.D."/>
            <person name="Saito Y."/>
            <person name="Kuwahara H."/>
            <person name="Kozuka-Hata H."/>
            <person name="Shin-I T."/>
            <person name="Minakuchi Y."/>
            <person name="Ohishi K."/>
            <person name="Motoyama A."/>
            <person name="Aizu T."/>
            <person name="Enomoto A."/>
            <person name="Kondo K."/>
            <person name="Tanaka S."/>
            <person name="Hara Y."/>
            <person name="Koshikawa S."/>
            <person name="Sagara H."/>
            <person name="Miura T."/>
            <person name="Yokobori S."/>
            <person name="Miyagawa K."/>
            <person name="Suzuki Y."/>
            <person name="Kubo T."/>
            <person name="Oyama M."/>
            <person name="Kohara Y."/>
            <person name="Fujiyama A."/>
            <person name="Arakawa K."/>
            <person name="Katayama T."/>
            <person name="Toyoda A."/>
            <person name="Kunieda T."/>
        </authorList>
    </citation>
    <scope>NUCLEOTIDE SEQUENCE [LARGE SCALE GENOMIC DNA]</scope>
    <source>
        <strain evidence="2 3">YOKOZUNA-1</strain>
    </source>
</reference>
<keyword evidence="1" id="KW-0472">Membrane</keyword>
<evidence type="ECO:0000313" key="2">
    <source>
        <dbReference type="EMBL" id="GAV06863.1"/>
    </source>
</evidence>
<dbReference type="EMBL" id="BDGG01000014">
    <property type="protein sequence ID" value="GAV06863.1"/>
    <property type="molecule type" value="Genomic_DNA"/>
</dbReference>
<dbReference type="Proteomes" id="UP000186922">
    <property type="component" value="Unassembled WGS sequence"/>
</dbReference>
<keyword evidence="3" id="KW-1185">Reference proteome</keyword>
<proteinExistence type="predicted"/>
<evidence type="ECO:0000313" key="3">
    <source>
        <dbReference type="Proteomes" id="UP000186922"/>
    </source>
</evidence>
<evidence type="ECO:0000256" key="1">
    <source>
        <dbReference type="SAM" id="Phobius"/>
    </source>
</evidence>
<keyword evidence="1" id="KW-0812">Transmembrane</keyword>
<protein>
    <submittedName>
        <fullName evidence="2">Uncharacterized protein</fullName>
    </submittedName>
</protein>
<feature type="transmembrane region" description="Helical" evidence="1">
    <location>
        <begin position="114"/>
        <end position="137"/>
    </location>
</feature>
<feature type="transmembrane region" description="Helical" evidence="1">
    <location>
        <begin position="20"/>
        <end position="41"/>
    </location>
</feature>
<organism evidence="2 3">
    <name type="scientific">Ramazzottius varieornatus</name>
    <name type="common">Water bear</name>
    <name type="synonym">Tardigrade</name>
    <dbReference type="NCBI Taxonomy" id="947166"/>
    <lineage>
        <taxon>Eukaryota</taxon>
        <taxon>Metazoa</taxon>
        <taxon>Ecdysozoa</taxon>
        <taxon>Tardigrada</taxon>
        <taxon>Eutardigrada</taxon>
        <taxon>Parachela</taxon>
        <taxon>Hypsibioidea</taxon>
        <taxon>Ramazzottiidae</taxon>
        <taxon>Ramazzottius</taxon>
    </lineage>
</organism>
<name>A0A1D1W2B2_RAMVA</name>
<sequence length="294" mass="32728">MGNSEHRNLILLRVLQTAAVLRIVLLCGICGVGVYCLLERIKCPDYDGYITTWNGVQRSLLAMVSATSLVVLSWAVLCAINKKYTKALYAMEVERSFSAPSSARTIRWLAMESISFFLCLVYGCLQYKLFGTAFVYVNITQDAVITTHSCATLDRQRMGSLPSSGLAWKPITVSSLIIVPFLSLFLSAVFYKRWQAARKMRKDYAGSERRRRAIQNLENALQSASEPQRPCSLHQISATEVWITIPIHNHSQNLPVQCHISQAQSPSATSIPNTMNFDAPPSYESVIKADQAAV</sequence>
<accession>A0A1D1W2B2</accession>
<gene>
    <name evidence="2" type="primary">RvY_16778-1</name>
    <name evidence="2" type="synonym">RvY_16778.1</name>
    <name evidence="2" type="ORF">RvY_16778</name>
</gene>
<feature type="transmembrane region" description="Helical" evidence="1">
    <location>
        <begin position="171"/>
        <end position="191"/>
    </location>
</feature>